<protein>
    <recommendedName>
        <fullName evidence="1">DUF6985 domain-containing protein</fullName>
    </recommendedName>
</protein>
<proteinExistence type="predicted"/>
<dbReference type="Proteomes" id="UP000239209">
    <property type="component" value="Unassembled WGS sequence"/>
</dbReference>
<comment type="caution">
    <text evidence="2">The sequence shown here is derived from an EMBL/GenBank/DDBJ whole genome shotgun (WGS) entry which is preliminary data.</text>
</comment>
<dbReference type="EMBL" id="PVZG01000015">
    <property type="protein sequence ID" value="PRY23276.1"/>
    <property type="molecule type" value="Genomic_DNA"/>
</dbReference>
<reference evidence="2 3" key="1">
    <citation type="submission" date="2018-03" db="EMBL/GenBank/DDBJ databases">
        <title>Genomic Encyclopedia of Archaeal and Bacterial Type Strains, Phase II (KMG-II): from individual species to whole genera.</title>
        <authorList>
            <person name="Goeker M."/>
        </authorList>
    </citation>
    <scope>NUCLEOTIDE SEQUENCE [LARGE SCALE GENOMIC DNA]</scope>
    <source>
        <strain evidence="2 3">DSM 45348</strain>
    </source>
</reference>
<organism evidence="2 3">
    <name type="scientific">Pseudosporangium ferrugineum</name>
    <dbReference type="NCBI Taxonomy" id="439699"/>
    <lineage>
        <taxon>Bacteria</taxon>
        <taxon>Bacillati</taxon>
        <taxon>Actinomycetota</taxon>
        <taxon>Actinomycetes</taxon>
        <taxon>Micromonosporales</taxon>
        <taxon>Micromonosporaceae</taxon>
        <taxon>Pseudosporangium</taxon>
    </lineage>
</organism>
<feature type="domain" description="DUF6985" evidence="1">
    <location>
        <begin position="7"/>
        <end position="151"/>
    </location>
</feature>
<sequence>MVVEDGDLGWYYSAPIPVAVLGGTACRFVLDGYDNDPVPEDFHAAIRTFRALDRSALGAATSSIFAYYRDVMDEARADGGDQWYVEVDSPHEVLDHVRLGNEPTVSRDPYGDRHVYISVECECDWEPEHGLQIVFRDGATVTKVGPYDDHLTNSAAYGDDQLDGVVNRAH</sequence>
<dbReference type="Pfam" id="PF22481">
    <property type="entry name" value="DUF6985"/>
    <property type="match status" value="1"/>
</dbReference>
<name>A0A2T0RQ07_9ACTN</name>
<evidence type="ECO:0000259" key="1">
    <source>
        <dbReference type="Pfam" id="PF22481"/>
    </source>
</evidence>
<accession>A0A2T0RQ07</accession>
<gene>
    <name evidence="2" type="ORF">CLV70_1153</name>
</gene>
<dbReference type="InterPro" id="IPR054254">
    <property type="entry name" value="DUF6985"/>
</dbReference>
<dbReference type="AlphaFoldDB" id="A0A2T0RQ07"/>
<keyword evidence="3" id="KW-1185">Reference proteome</keyword>
<evidence type="ECO:0000313" key="3">
    <source>
        <dbReference type="Proteomes" id="UP000239209"/>
    </source>
</evidence>
<evidence type="ECO:0000313" key="2">
    <source>
        <dbReference type="EMBL" id="PRY23276.1"/>
    </source>
</evidence>